<dbReference type="InterPro" id="IPR001789">
    <property type="entry name" value="Sig_transdc_resp-reg_receiver"/>
</dbReference>
<evidence type="ECO:0000256" key="3">
    <source>
        <dbReference type="PROSITE-ProRule" id="PRU00169"/>
    </source>
</evidence>
<dbReference type="GO" id="GO:0003677">
    <property type="term" value="F:DNA binding"/>
    <property type="evidence" value="ECO:0007669"/>
    <property type="project" value="InterPro"/>
</dbReference>
<dbReference type="EMBL" id="FOYZ01000008">
    <property type="protein sequence ID" value="SFR87303.1"/>
    <property type="molecule type" value="Genomic_DNA"/>
</dbReference>
<sequence>MASDREILCNLLKQSINNYPHPIQITEFHSGGEFLCHYISNSYDIVFMDIFLSHENGVDCARKLRELDENVNLIFLTTSWEFGVKSYDVRATDYIIKPATLGKLKRALRYCKIPEQHCIPSILVTTKNQSLEIALNRILYADYQKRAATIHLKDCLIPVSGSFSELSGQLTSYPQFMVCFKGIVVNLTEVGELGRDFLIMKNGEKLPVSRRMQRQVQQQRLRLSAGSLRGDML</sequence>
<dbReference type="InterPro" id="IPR046947">
    <property type="entry name" value="LytR-like"/>
</dbReference>
<dbReference type="PANTHER" id="PTHR37299">
    <property type="entry name" value="TRANSCRIPTIONAL REGULATOR-RELATED"/>
    <property type="match status" value="1"/>
</dbReference>
<evidence type="ECO:0000259" key="4">
    <source>
        <dbReference type="PROSITE" id="PS50110"/>
    </source>
</evidence>
<evidence type="ECO:0000256" key="1">
    <source>
        <dbReference type="ARBA" id="ARBA00018672"/>
    </source>
</evidence>
<dbReference type="Gene3D" id="2.40.50.1020">
    <property type="entry name" value="LytTr DNA-binding domain"/>
    <property type="match status" value="1"/>
</dbReference>
<organism evidence="6 7">
    <name type="scientific">Anaeromicropila populeti</name>
    <dbReference type="NCBI Taxonomy" id="37658"/>
    <lineage>
        <taxon>Bacteria</taxon>
        <taxon>Bacillati</taxon>
        <taxon>Bacillota</taxon>
        <taxon>Clostridia</taxon>
        <taxon>Lachnospirales</taxon>
        <taxon>Lachnospiraceae</taxon>
        <taxon>Anaeromicropila</taxon>
    </lineage>
</organism>
<dbReference type="InterPro" id="IPR007492">
    <property type="entry name" value="LytTR_DNA-bd_dom"/>
</dbReference>
<gene>
    <name evidence="6" type="ORF">SAMN05661086_02263</name>
</gene>
<dbReference type="STRING" id="37658.SAMN05661086_02263"/>
<protein>
    <recommendedName>
        <fullName evidence="1">Stage 0 sporulation protein A homolog</fullName>
    </recommendedName>
</protein>
<dbReference type="Pfam" id="PF04397">
    <property type="entry name" value="LytTR"/>
    <property type="match status" value="1"/>
</dbReference>
<dbReference type="PROSITE" id="PS50930">
    <property type="entry name" value="HTH_LYTTR"/>
    <property type="match status" value="1"/>
</dbReference>
<evidence type="ECO:0000259" key="5">
    <source>
        <dbReference type="PROSITE" id="PS50930"/>
    </source>
</evidence>
<evidence type="ECO:0000256" key="2">
    <source>
        <dbReference type="ARBA" id="ARBA00024867"/>
    </source>
</evidence>
<dbReference type="InterPro" id="IPR011006">
    <property type="entry name" value="CheY-like_superfamily"/>
</dbReference>
<accession>A0A1I6K7U2</accession>
<dbReference type="Pfam" id="PF00072">
    <property type="entry name" value="Response_reg"/>
    <property type="match status" value="1"/>
</dbReference>
<keyword evidence="3" id="KW-0597">Phosphoprotein</keyword>
<dbReference type="PANTHER" id="PTHR37299:SF1">
    <property type="entry name" value="STAGE 0 SPORULATION PROTEIN A HOMOLOG"/>
    <property type="match status" value="1"/>
</dbReference>
<dbReference type="AlphaFoldDB" id="A0A1I6K7U2"/>
<dbReference type="SMART" id="SM00448">
    <property type="entry name" value="REC"/>
    <property type="match status" value="1"/>
</dbReference>
<dbReference type="PROSITE" id="PS50110">
    <property type="entry name" value="RESPONSE_REGULATORY"/>
    <property type="match status" value="1"/>
</dbReference>
<comment type="function">
    <text evidence="2">May play the central regulatory role in sporulation. It may be an element of the effector pathway responsible for the activation of sporulation genes in response to nutritional stress. Spo0A may act in concert with spo0H (a sigma factor) to control the expression of some genes that are critical to the sporulation process.</text>
</comment>
<evidence type="ECO:0000313" key="6">
    <source>
        <dbReference type="EMBL" id="SFR87303.1"/>
    </source>
</evidence>
<dbReference type="Gene3D" id="3.40.50.2300">
    <property type="match status" value="1"/>
</dbReference>
<reference evidence="6 7" key="1">
    <citation type="submission" date="2016-10" db="EMBL/GenBank/DDBJ databases">
        <authorList>
            <person name="de Groot N.N."/>
        </authorList>
    </citation>
    <scope>NUCLEOTIDE SEQUENCE [LARGE SCALE GENOMIC DNA]</scope>
    <source>
        <strain evidence="6 7">743A</strain>
    </source>
</reference>
<keyword evidence="7" id="KW-1185">Reference proteome</keyword>
<dbReference type="Proteomes" id="UP000199659">
    <property type="component" value="Unassembled WGS sequence"/>
</dbReference>
<proteinExistence type="predicted"/>
<dbReference type="SMART" id="SM00850">
    <property type="entry name" value="LytTR"/>
    <property type="match status" value="1"/>
</dbReference>
<name>A0A1I6K7U2_9FIRM</name>
<dbReference type="GO" id="GO:0000156">
    <property type="term" value="F:phosphorelay response regulator activity"/>
    <property type="evidence" value="ECO:0007669"/>
    <property type="project" value="InterPro"/>
</dbReference>
<feature type="modified residue" description="4-aspartylphosphate" evidence="3">
    <location>
        <position position="49"/>
    </location>
</feature>
<feature type="domain" description="Response regulatory" evidence="4">
    <location>
        <begin position="1"/>
        <end position="112"/>
    </location>
</feature>
<feature type="domain" description="HTH LytTR-type" evidence="5">
    <location>
        <begin position="122"/>
        <end position="222"/>
    </location>
</feature>
<dbReference type="SUPFAM" id="SSF52172">
    <property type="entry name" value="CheY-like"/>
    <property type="match status" value="1"/>
</dbReference>
<evidence type="ECO:0000313" key="7">
    <source>
        <dbReference type="Proteomes" id="UP000199659"/>
    </source>
</evidence>